<keyword evidence="2" id="KW-1185">Reference proteome</keyword>
<dbReference type="Proteomes" id="UP001257909">
    <property type="component" value="Unassembled WGS sequence"/>
</dbReference>
<gene>
    <name evidence="1" type="ORF">J2W69_001777</name>
</gene>
<reference evidence="1 2" key="1">
    <citation type="submission" date="2023-07" db="EMBL/GenBank/DDBJ databases">
        <title>Sorghum-associated microbial communities from plants grown in Nebraska, USA.</title>
        <authorList>
            <person name="Schachtman D."/>
        </authorList>
    </citation>
    <scope>NUCLEOTIDE SEQUENCE [LARGE SCALE GENOMIC DNA]</scope>
    <source>
        <strain evidence="1 2">4138</strain>
    </source>
</reference>
<dbReference type="EMBL" id="JAVDWR010000004">
    <property type="protein sequence ID" value="MDR7120839.1"/>
    <property type="molecule type" value="Genomic_DNA"/>
</dbReference>
<evidence type="ECO:0000313" key="1">
    <source>
        <dbReference type="EMBL" id="MDR7120839.1"/>
    </source>
</evidence>
<sequence length="60" mass="6370">MIRNTIFLMEDVASEVDLTGGRVELQYLPCTWKEVVQAAEWAGQARALGTGIAAAGCNSG</sequence>
<dbReference type="RefSeq" id="WP_310276885.1">
    <property type="nucleotide sequence ID" value="NZ_JAVDWR010000004.1"/>
</dbReference>
<protein>
    <submittedName>
        <fullName evidence="1">Uncharacterized protein</fullName>
    </submittedName>
</protein>
<proteinExistence type="predicted"/>
<organism evidence="1 2">
    <name type="scientific">Rheinheimera soli</name>
    <dbReference type="NCBI Taxonomy" id="443616"/>
    <lineage>
        <taxon>Bacteria</taxon>
        <taxon>Pseudomonadati</taxon>
        <taxon>Pseudomonadota</taxon>
        <taxon>Gammaproteobacteria</taxon>
        <taxon>Chromatiales</taxon>
        <taxon>Chromatiaceae</taxon>
        <taxon>Rheinheimera</taxon>
    </lineage>
</organism>
<comment type="caution">
    <text evidence="1">The sequence shown here is derived from an EMBL/GenBank/DDBJ whole genome shotgun (WGS) entry which is preliminary data.</text>
</comment>
<accession>A0ABU1VYP8</accession>
<name>A0ABU1VYP8_9GAMM</name>
<evidence type="ECO:0000313" key="2">
    <source>
        <dbReference type="Proteomes" id="UP001257909"/>
    </source>
</evidence>